<accession>A0A6J4T898</accession>
<organism evidence="2">
    <name type="scientific">uncultured Solirubrobacteraceae bacterium</name>
    <dbReference type="NCBI Taxonomy" id="1162706"/>
    <lineage>
        <taxon>Bacteria</taxon>
        <taxon>Bacillati</taxon>
        <taxon>Actinomycetota</taxon>
        <taxon>Thermoleophilia</taxon>
        <taxon>Solirubrobacterales</taxon>
        <taxon>Solirubrobacteraceae</taxon>
        <taxon>environmental samples</taxon>
    </lineage>
</organism>
<gene>
    <name evidence="2" type="ORF">AVDCRST_MAG67-2995</name>
</gene>
<protein>
    <submittedName>
        <fullName evidence="2">Uncharacterized protein</fullName>
    </submittedName>
</protein>
<keyword evidence="1" id="KW-1133">Transmembrane helix</keyword>
<evidence type="ECO:0000256" key="1">
    <source>
        <dbReference type="SAM" id="Phobius"/>
    </source>
</evidence>
<feature type="transmembrane region" description="Helical" evidence="1">
    <location>
        <begin position="13"/>
        <end position="33"/>
    </location>
</feature>
<keyword evidence="1" id="KW-0472">Membrane</keyword>
<keyword evidence="1" id="KW-0812">Transmembrane</keyword>
<dbReference type="EMBL" id="CADCVQ010000126">
    <property type="protein sequence ID" value="CAA9516062.1"/>
    <property type="molecule type" value="Genomic_DNA"/>
</dbReference>
<name>A0A6J4T898_9ACTN</name>
<feature type="transmembrane region" description="Helical" evidence="1">
    <location>
        <begin position="54"/>
        <end position="77"/>
    </location>
</feature>
<dbReference type="AlphaFoldDB" id="A0A6J4T898"/>
<evidence type="ECO:0000313" key="2">
    <source>
        <dbReference type="EMBL" id="CAA9516062.1"/>
    </source>
</evidence>
<sequence>MTAATDTGALLELVWAAPLAALIVTISWGLVVWGSTRAADSRREGRTGQATLHVAVAALGAALFAAAVVYGLLIMTAKD</sequence>
<proteinExistence type="predicted"/>
<reference evidence="2" key="1">
    <citation type="submission" date="2020-02" db="EMBL/GenBank/DDBJ databases">
        <authorList>
            <person name="Meier V. D."/>
        </authorList>
    </citation>
    <scope>NUCLEOTIDE SEQUENCE</scope>
    <source>
        <strain evidence="2">AVDCRST_MAG67</strain>
    </source>
</reference>